<keyword evidence="3 5" id="KW-1133">Transmembrane helix</keyword>
<proteinExistence type="predicted"/>
<dbReference type="EMBL" id="CAEZUF010000112">
    <property type="protein sequence ID" value="CAB4598478.1"/>
    <property type="molecule type" value="Genomic_DNA"/>
</dbReference>
<evidence type="ECO:0000256" key="3">
    <source>
        <dbReference type="ARBA" id="ARBA00022989"/>
    </source>
</evidence>
<dbReference type="PANTHER" id="PTHR33514:SF15">
    <property type="entry name" value="COBALT TRANSPORT PROTEIN"/>
    <property type="match status" value="1"/>
</dbReference>
<feature type="transmembrane region" description="Helical" evidence="5">
    <location>
        <begin position="228"/>
        <end position="247"/>
    </location>
</feature>
<feature type="transmembrane region" description="Helical" evidence="5">
    <location>
        <begin position="253"/>
        <end position="273"/>
    </location>
</feature>
<organism evidence="6">
    <name type="scientific">freshwater metagenome</name>
    <dbReference type="NCBI Taxonomy" id="449393"/>
    <lineage>
        <taxon>unclassified sequences</taxon>
        <taxon>metagenomes</taxon>
        <taxon>ecological metagenomes</taxon>
    </lineage>
</organism>
<feature type="transmembrane region" description="Helical" evidence="5">
    <location>
        <begin position="113"/>
        <end position="133"/>
    </location>
</feature>
<accession>A0A6J6GNW5</accession>
<dbReference type="PANTHER" id="PTHR33514">
    <property type="entry name" value="PROTEIN ABCI12, CHLOROPLASTIC"/>
    <property type="match status" value="1"/>
</dbReference>
<dbReference type="GO" id="GO:0005886">
    <property type="term" value="C:plasma membrane"/>
    <property type="evidence" value="ECO:0007669"/>
    <property type="project" value="TreeGrafter"/>
</dbReference>
<evidence type="ECO:0000256" key="1">
    <source>
        <dbReference type="ARBA" id="ARBA00004141"/>
    </source>
</evidence>
<gene>
    <name evidence="6" type="ORF">UFOPK1791_00975</name>
</gene>
<feature type="transmembrane region" description="Helical" evidence="5">
    <location>
        <begin position="53"/>
        <end position="76"/>
    </location>
</feature>
<evidence type="ECO:0000256" key="2">
    <source>
        <dbReference type="ARBA" id="ARBA00022692"/>
    </source>
</evidence>
<sequence>MRLVHPLIWWLWALLLATFVIRADNILIAAAVACAVTLVVVKLKNDNYWSKSFALSIRLALLIIVVRMLIAITIGVPMPGQILFRIPSITLPSWMVGIRIGGDVTSQRLTSTFHEVIIIATVILLCGAANSLASPHRMIRSLPKAMYNLGVALSVATSVLPQIVKSIGRIQSAKRLRGQKTRGIRAWRGIALPLLEESLERALDLATAMEARGYGYHGKTTKYRAEPFTFIDLVMIASGVYLVLLSATLLSHFSVVVLALFSLVIVASPIAIVKR</sequence>
<dbReference type="AlphaFoldDB" id="A0A6J6GNW5"/>
<keyword evidence="2 5" id="KW-0812">Transmembrane</keyword>
<evidence type="ECO:0000256" key="5">
    <source>
        <dbReference type="SAM" id="Phobius"/>
    </source>
</evidence>
<dbReference type="CDD" id="cd16914">
    <property type="entry name" value="EcfT"/>
    <property type="match status" value="1"/>
</dbReference>
<name>A0A6J6GNW5_9ZZZZ</name>
<evidence type="ECO:0000313" key="6">
    <source>
        <dbReference type="EMBL" id="CAB4598478.1"/>
    </source>
</evidence>
<reference evidence="6" key="1">
    <citation type="submission" date="2020-05" db="EMBL/GenBank/DDBJ databases">
        <authorList>
            <person name="Chiriac C."/>
            <person name="Salcher M."/>
            <person name="Ghai R."/>
            <person name="Kavagutti S V."/>
        </authorList>
    </citation>
    <scope>NUCLEOTIDE SEQUENCE</scope>
</reference>
<keyword evidence="4 5" id="KW-0472">Membrane</keyword>
<dbReference type="Pfam" id="PF02361">
    <property type="entry name" value="CbiQ"/>
    <property type="match status" value="1"/>
</dbReference>
<protein>
    <submittedName>
        <fullName evidence="6">Unannotated protein</fullName>
    </submittedName>
</protein>
<dbReference type="InterPro" id="IPR003339">
    <property type="entry name" value="ABC/ECF_trnsptr_transmembrane"/>
</dbReference>
<evidence type="ECO:0000256" key="4">
    <source>
        <dbReference type="ARBA" id="ARBA00023136"/>
    </source>
</evidence>
<comment type="subcellular location">
    <subcellularLocation>
        <location evidence="1">Membrane</location>
        <topology evidence="1">Multi-pass membrane protein</topology>
    </subcellularLocation>
</comment>
<feature type="transmembrane region" description="Helical" evidence="5">
    <location>
        <begin position="12"/>
        <end position="41"/>
    </location>
</feature>